<protein>
    <submittedName>
        <fullName evidence="2">Uncharacterized protein</fullName>
    </submittedName>
</protein>
<organism evidence="2 3">
    <name type="scientific">Coptis chinensis</name>
    <dbReference type="NCBI Taxonomy" id="261450"/>
    <lineage>
        <taxon>Eukaryota</taxon>
        <taxon>Viridiplantae</taxon>
        <taxon>Streptophyta</taxon>
        <taxon>Embryophyta</taxon>
        <taxon>Tracheophyta</taxon>
        <taxon>Spermatophyta</taxon>
        <taxon>Magnoliopsida</taxon>
        <taxon>Ranunculales</taxon>
        <taxon>Ranunculaceae</taxon>
        <taxon>Coptidoideae</taxon>
        <taxon>Coptis</taxon>
    </lineage>
</organism>
<comment type="caution">
    <text evidence="2">The sequence shown here is derived from an EMBL/GenBank/DDBJ whole genome shotgun (WGS) entry which is preliminary data.</text>
</comment>
<accession>A0A835H6M2</accession>
<dbReference type="AlphaFoldDB" id="A0A835H6M2"/>
<gene>
    <name evidence="2" type="ORF">IFM89_020903</name>
</gene>
<dbReference type="EMBL" id="JADFTS010000008">
    <property type="protein sequence ID" value="KAF9593235.1"/>
    <property type="molecule type" value="Genomic_DNA"/>
</dbReference>
<evidence type="ECO:0000256" key="1">
    <source>
        <dbReference type="SAM" id="MobiDB-lite"/>
    </source>
</evidence>
<feature type="region of interest" description="Disordered" evidence="1">
    <location>
        <begin position="170"/>
        <end position="192"/>
    </location>
</feature>
<evidence type="ECO:0000313" key="2">
    <source>
        <dbReference type="EMBL" id="KAF9593235.1"/>
    </source>
</evidence>
<dbReference type="Proteomes" id="UP000631114">
    <property type="component" value="Unassembled WGS sequence"/>
</dbReference>
<name>A0A835H6M2_9MAGN</name>
<reference evidence="2 3" key="1">
    <citation type="submission" date="2020-10" db="EMBL/GenBank/DDBJ databases">
        <title>The Coptis chinensis genome and diversification of protoberbering-type alkaloids.</title>
        <authorList>
            <person name="Wang B."/>
            <person name="Shu S."/>
            <person name="Song C."/>
            <person name="Liu Y."/>
        </authorList>
    </citation>
    <scope>NUCLEOTIDE SEQUENCE [LARGE SCALE GENOMIC DNA]</scope>
    <source>
        <strain evidence="2">HL-2020</strain>
        <tissue evidence="2">Leaf</tissue>
    </source>
</reference>
<sequence length="192" mass="21696">MRENKCSSTKNLYSIGSYELHSVDIDRDYTRDSVEPVKAYAAHRSKKMPLLFMSCWPSKFVACVQERTVVMVKTCQSKVGPIHQANLDERKKLQQATTLDLLSASSLSSSAPERQLPLRTNPIESRWGTRTCGLILILRPTVPVLARWRPLFYKTEDMVDVNLKSIRNSSRMSNKEEVAGARHARQVGLSGT</sequence>
<proteinExistence type="predicted"/>
<evidence type="ECO:0000313" key="3">
    <source>
        <dbReference type="Proteomes" id="UP000631114"/>
    </source>
</evidence>
<keyword evidence="3" id="KW-1185">Reference proteome</keyword>
<feature type="non-terminal residue" evidence="2">
    <location>
        <position position="192"/>
    </location>
</feature>